<dbReference type="CDD" id="cd02619">
    <property type="entry name" value="Peptidase_C1"/>
    <property type="match status" value="1"/>
</dbReference>
<dbReference type="SMART" id="SM00645">
    <property type="entry name" value="Pept_C1"/>
    <property type="match status" value="1"/>
</dbReference>
<dbReference type="PANTHER" id="PTHR12411">
    <property type="entry name" value="CYSTEINE PROTEASE FAMILY C1-RELATED"/>
    <property type="match status" value="1"/>
</dbReference>
<evidence type="ECO:0000259" key="2">
    <source>
        <dbReference type="SMART" id="SM00645"/>
    </source>
</evidence>
<accession>A0A430J7E3</accession>
<dbReference type="RefSeq" id="WP_126143950.1">
    <property type="nucleotide sequence ID" value="NZ_RXHU01000082.1"/>
</dbReference>
<dbReference type="InterPro" id="IPR000668">
    <property type="entry name" value="Peptidase_C1A_C"/>
</dbReference>
<name>A0A430J7E3_9BACL</name>
<dbReference type="InterPro" id="IPR025661">
    <property type="entry name" value="Pept_asp_AS"/>
</dbReference>
<dbReference type="SUPFAM" id="SSF54001">
    <property type="entry name" value="Cysteine proteinases"/>
    <property type="match status" value="1"/>
</dbReference>
<keyword evidence="4" id="KW-1185">Reference proteome</keyword>
<dbReference type="AlphaFoldDB" id="A0A430J7E3"/>
<dbReference type="GO" id="GO:0008234">
    <property type="term" value="F:cysteine-type peptidase activity"/>
    <property type="evidence" value="ECO:0007669"/>
    <property type="project" value="InterPro"/>
</dbReference>
<proteinExistence type="inferred from homology"/>
<dbReference type="Gene3D" id="3.90.70.10">
    <property type="entry name" value="Cysteine proteinases"/>
    <property type="match status" value="1"/>
</dbReference>
<comment type="caution">
    <text evidence="3">The sequence shown here is derived from an EMBL/GenBank/DDBJ whole genome shotgun (WGS) entry which is preliminary data.</text>
</comment>
<dbReference type="GO" id="GO:0006508">
    <property type="term" value="P:proteolysis"/>
    <property type="evidence" value="ECO:0007669"/>
    <property type="project" value="InterPro"/>
</dbReference>
<gene>
    <name evidence="3" type="ORF">EJQ19_24960</name>
</gene>
<dbReference type="Proteomes" id="UP000276128">
    <property type="component" value="Unassembled WGS sequence"/>
</dbReference>
<protein>
    <submittedName>
        <fullName evidence="3">Cysteine peptidase</fullName>
    </submittedName>
</protein>
<dbReference type="Pfam" id="PF00112">
    <property type="entry name" value="Peptidase_C1"/>
    <property type="match status" value="1"/>
</dbReference>
<feature type="domain" description="Peptidase C1A papain C-terminal" evidence="2">
    <location>
        <begin position="26"/>
        <end position="245"/>
    </location>
</feature>
<dbReference type="InterPro" id="IPR013128">
    <property type="entry name" value="Peptidase_C1A"/>
</dbReference>
<sequence length="248" mass="27753">MTRQYLLKPDKPDTRDFLFAAKATSLPDAVDLRPKDAALIFDQGSLGSCTANALCALMSYMDKNFTYPSGLYFYYSRLFLYWQERNLEGTVGYDSGAYLRDGLKVMQQIGCAGESTYPYVESTFTHTPTAEAYATAAHHKINEYHRIMTAAQLKEALSEGRPVVMGIEIYSSFESADVARTGIVSMPDKRREALLGGHAVLAMGYKVIGGIEYIICRNSWGADWGDKGYFYLPMDFIGRYVSDMWVAS</sequence>
<evidence type="ECO:0000313" key="4">
    <source>
        <dbReference type="Proteomes" id="UP000276128"/>
    </source>
</evidence>
<reference evidence="3 4" key="1">
    <citation type="submission" date="2018-12" db="EMBL/GenBank/DDBJ databases">
        <title>Bacillus ochoae sp. nov., Paenibacillus whitsoniae sp. nov., Paenibacillus spiritus sp. nov. Isolated from the Mars Exploration Rover during spacecraft assembly.</title>
        <authorList>
            <person name="Seuylemezian A."/>
            <person name="Vaishampayan P."/>
        </authorList>
    </citation>
    <scope>NUCLEOTIDE SEQUENCE [LARGE SCALE GENOMIC DNA]</scope>
    <source>
        <strain evidence="3 4">MER 54</strain>
    </source>
</reference>
<dbReference type="OrthoDB" id="3648721at2"/>
<organism evidence="3 4">
    <name type="scientific">Paenibacillus whitsoniae</name>
    <dbReference type="NCBI Taxonomy" id="2496558"/>
    <lineage>
        <taxon>Bacteria</taxon>
        <taxon>Bacillati</taxon>
        <taxon>Bacillota</taxon>
        <taxon>Bacilli</taxon>
        <taxon>Bacillales</taxon>
        <taxon>Paenibacillaceae</taxon>
        <taxon>Paenibacillus</taxon>
    </lineage>
</organism>
<comment type="similarity">
    <text evidence="1">Belongs to the peptidase C1 family.</text>
</comment>
<dbReference type="PROSITE" id="PS00640">
    <property type="entry name" value="THIOL_PROTEASE_ASN"/>
    <property type="match status" value="1"/>
</dbReference>
<dbReference type="EMBL" id="RXHU01000082">
    <property type="protein sequence ID" value="RTE05478.1"/>
    <property type="molecule type" value="Genomic_DNA"/>
</dbReference>
<dbReference type="InterPro" id="IPR038765">
    <property type="entry name" value="Papain-like_cys_pep_sf"/>
</dbReference>
<evidence type="ECO:0000256" key="1">
    <source>
        <dbReference type="ARBA" id="ARBA00008455"/>
    </source>
</evidence>
<evidence type="ECO:0000313" key="3">
    <source>
        <dbReference type="EMBL" id="RTE05478.1"/>
    </source>
</evidence>